<dbReference type="PANTHER" id="PTHR48100">
    <property type="entry name" value="BROAD-SPECIFICITY PHOSPHATASE YOR283W-RELATED"/>
    <property type="match status" value="1"/>
</dbReference>
<dbReference type="InterPro" id="IPR029033">
    <property type="entry name" value="His_PPase_superfam"/>
</dbReference>
<comment type="caution">
    <text evidence="2">The sequence shown here is derived from an EMBL/GenBank/DDBJ whole genome shotgun (WGS) entry which is preliminary data.</text>
</comment>
<dbReference type="AlphaFoldDB" id="A0A139XV88"/>
<dbReference type="InterPro" id="IPR050275">
    <property type="entry name" value="PGM_Phosphatase"/>
</dbReference>
<feature type="region of interest" description="Disordered" evidence="1">
    <location>
        <begin position="108"/>
        <end position="130"/>
    </location>
</feature>
<dbReference type="GO" id="GO:0005737">
    <property type="term" value="C:cytoplasm"/>
    <property type="evidence" value="ECO:0007669"/>
    <property type="project" value="TreeGrafter"/>
</dbReference>
<dbReference type="GO" id="GO:0016791">
    <property type="term" value="F:phosphatase activity"/>
    <property type="evidence" value="ECO:0007669"/>
    <property type="project" value="TreeGrafter"/>
</dbReference>
<dbReference type="VEuPathDB" id="ToxoDB:TGARI_221460"/>
<dbReference type="Proteomes" id="UP000074247">
    <property type="component" value="Unassembled WGS sequence"/>
</dbReference>
<protein>
    <submittedName>
        <fullName evidence="2">Phosphoglycerate mutase family protein</fullName>
    </submittedName>
</protein>
<accession>A0A139XV88</accession>
<dbReference type="PANTHER" id="PTHR48100:SF1">
    <property type="entry name" value="HISTIDINE PHOSPHATASE FAMILY PROTEIN-RELATED"/>
    <property type="match status" value="1"/>
</dbReference>
<dbReference type="Gene3D" id="3.40.50.1240">
    <property type="entry name" value="Phosphoglycerate mutase-like"/>
    <property type="match status" value="1"/>
</dbReference>
<evidence type="ECO:0000313" key="3">
    <source>
        <dbReference type="Proteomes" id="UP000074247"/>
    </source>
</evidence>
<sequence length="451" mass="48720">MTTRLLGLWRHNDVTHEDCKLTTSTSTSTLRLILVRHAESTNNALFLKLRDEALCSTRADPLLNLEELFEAHREVDPGLSERGKVQAALLGLHFRSYLSNCHSLPGELSGSASLHSSSTVSSSSSSFSSSSSASSASLSVASEASLAPASFDSDGDVRWQEAGQARDPPSRRSANGMGVSAPRPSAQESNGTKEGETGEAGSGDSVDGVRVMISPLLRTILTALPVLDNLNLKQKDCVLDPDLYEVGGLYKVCRQGNQAPVCIAYRGCTKREYEEKFPGRLCAPESIANGWYNQERGKEGPTEARARAHRVAEKFWRLAETAEAENLKAVVVFSHAHFLDLLMKALCPADEGEEGSAVAFASPLCSRGTPAVKSPRVEATKVQTNFLLHNTGVTCVRLVVSLHAARSAEQPGSFLKAQRRLATACASAKKSRTVVVEWMNRLDHLDSFLPQ</sequence>
<reference evidence="2 3" key="1">
    <citation type="journal article" date="2016" name="Nat. Commun.">
        <title>Local admixture of amplified and diversified secreted pathogenesis determinants shapes mosaic Toxoplasma gondii genomes.</title>
        <authorList>
            <person name="Lorenzi H."/>
            <person name="Khan A."/>
            <person name="Behnke M.S."/>
            <person name="Namasivayam S."/>
            <person name="Swapna L.S."/>
            <person name="Hadjithomas M."/>
            <person name="Karamycheva S."/>
            <person name="Pinney D."/>
            <person name="Brunk B.P."/>
            <person name="Ajioka J.W."/>
            <person name="Ajzenberg D."/>
            <person name="Boothroyd J.C."/>
            <person name="Boyle J.P."/>
            <person name="Darde M.L."/>
            <person name="Diaz-Miranda M.A."/>
            <person name="Dubey J.P."/>
            <person name="Fritz H.M."/>
            <person name="Gennari S.M."/>
            <person name="Gregory B.D."/>
            <person name="Kim K."/>
            <person name="Saeij J.P."/>
            <person name="Su C."/>
            <person name="White M.W."/>
            <person name="Zhu X.Q."/>
            <person name="Howe D.K."/>
            <person name="Rosenthal B.M."/>
            <person name="Grigg M.E."/>
            <person name="Parkinson J."/>
            <person name="Liu L."/>
            <person name="Kissinger J.C."/>
            <person name="Roos D.S."/>
            <person name="Sibley L.D."/>
        </authorList>
    </citation>
    <scope>NUCLEOTIDE SEQUENCE [LARGE SCALE GENOMIC DNA]</scope>
    <source>
        <strain evidence="2 3">ARI</strain>
    </source>
</reference>
<dbReference type="OrthoDB" id="438240at2759"/>
<evidence type="ECO:0000256" key="1">
    <source>
        <dbReference type="SAM" id="MobiDB-lite"/>
    </source>
</evidence>
<organism evidence="2 3">
    <name type="scientific">Toxoplasma gondii ARI</name>
    <dbReference type="NCBI Taxonomy" id="1074872"/>
    <lineage>
        <taxon>Eukaryota</taxon>
        <taxon>Sar</taxon>
        <taxon>Alveolata</taxon>
        <taxon>Apicomplexa</taxon>
        <taxon>Conoidasida</taxon>
        <taxon>Coccidia</taxon>
        <taxon>Eucoccidiorida</taxon>
        <taxon>Eimeriorina</taxon>
        <taxon>Sarcocystidae</taxon>
        <taxon>Toxoplasma</taxon>
    </lineage>
</organism>
<dbReference type="InterPro" id="IPR013078">
    <property type="entry name" value="His_Pase_superF_clade-1"/>
</dbReference>
<dbReference type="SMART" id="SM00855">
    <property type="entry name" value="PGAM"/>
    <property type="match status" value="1"/>
</dbReference>
<proteinExistence type="predicted"/>
<dbReference type="SUPFAM" id="SSF53254">
    <property type="entry name" value="Phosphoglycerate mutase-like"/>
    <property type="match status" value="1"/>
</dbReference>
<gene>
    <name evidence="2" type="ORF">TGARI_221460</name>
</gene>
<name>A0A139XV88_TOXGO</name>
<dbReference type="EMBL" id="AGQS02004886">
    <property type="protein sequence ID" value="KYF42678.1"/>
    <property type="molecule type" value="Genomic_DNA"/>
</dbReference>
<evidence type="ECO:0000313" key="2">
    <source>
        <dbReference type="EMBL" id="KYF42678.1"/>
    </source>
</evidence>
<feature type="region of interest" description="Disordered" evidence="1">
    <location>
        <begin position="149"/>
        <end position="207"/>
    </location>
</feature>